<dbReference type="PANTHER" id="PTHR33121">
    <property type="entry name" value="CYCLIC DI-GMP PHOSPHODIESTERASE PDEF"/>
    <property type="match status" value="1"/>
</dbReference>
<evidence type="ECO:0000313" key="5">
    <source>
        <dbReference type="EMBL" id="MBB5684695.1"/>
    </source>
</evidence>
<feature type="transmembrane region" description="Helical" evidence="1">
    <location>
        <begin position="273"/>
        <end position="290"/>
    </location>
</feature>
<dbReference type="Proteomes" id="UP000549617">
    <property type="component" value="Unassembled WGS sequence"/>
</dbReference>
<feature type="domain" description="GGDEF" evidence="4">
    <location>
        <begin position="439"/>
        <end position="571"/>
    </location>
</feature>
<dbReference type="InterPro" id="IPR029787">
    <property type="entry name" value="Nucleotide_cyclase"/>
</dbReference>
<dbReference type="SUPFAM" id="SSF55073">
    <property type="entry name" value="Nucleotide cyclase"/>
    <property type="match status" value="1"/>
</dbReference>
<dbReference type="GO" id="GO:0071111">
    <property type="term" value="F:cyclic-guanylate-specific phosphodiesterase activity"/>
    <property type="evidence" value="ECO:0007669"/>
    <property type="project" value="InterPro"/>
</dbReference>
<reference evidence="5 6" key="1">
    <citation type="submission" date="2020-08" db="EMBL/GenBank/DDBJ databases">
        <title>Genomic Encyclopedia of Type Strains, Phase IV (KMG-IV): sequencing the most valuable type-strain genomes for metagenomic binning, comparative biology and taxonomic classification.</title>
        <authorList>
            <person name="Goeker M."/>
        </authorList>
    </citation>
    <scope>NUCLEOTIDE SEQUENCE [LARGE SCALE GENOMIC DNA]</scope>
    <source>
        <strain evidence="5 6">DSM 25079</strain>
    </source>
</reference>
<evidence type="ECO:0000256" key="2">
    <source>
        <dbReference type="SAM" id="SignalP"/>
    </source>
</evidence>
<dbReference type="InterPro" id="IPR000160">
    <property type="entry name" value="GGDEF_dom"/>
</dbReference>
<dbReference type="RefSeq" id="WP_184015230.1">
    <property type="nucleotide sequence ID" value="NZ_JACIJC010000001.1"/>
</dbReference>
<feature type="transmembrane region" description="Helical" evidence="1">
    <location>
        <begin position="302"/>
        <end position="322"/>
    </location>
</feature>
<gene>
    <name evidence="5" type="ORF">FHS49_000686</name>
</gene>
<feature type="signal peptide" evidence="2">
    <location>
        <begin position="1"/>
        <end position="25"/>
    </location>
</feature>
<organism evidence="5 6">
    <name type="scientific">Sphingobium boeckii</name>
    <dbReference type="NCBI Taxonomy" id="1082345"/>
    <lineage>
        <taxon>Bacteria</taxon>
        <taxon>Pseudomonadati</taxon>
        <taxon>Pseudomonadota</taxon>
        <taxon>Alphaproteobacteria</taxon>
        <taxon>Sphingomonadales</taxon>
        <taxon>Sphingomonadaceae</taxon>
        <taxon>Sphingobium</taxon>
    </lineage>
</organism>
<evidence type="ECO:0000313" key="6">
    <source>
        <dbReference type="Proteomes" id="UP000549617"/>
    </source>
</evidence>
<dbReference type="PROSITE" id="PS50883">
    <property type="entry name" value="EAL"/>
    <property type="match status" value="1"/>
</dbReference>
<sequence length="835" mass="91581">MSARSAFFALLFLLLTHVAPGTAKAEMVQLRTQFCHASAPADFTLAIAGVESLRYDCDDERASGYQDRWLWLKLNDAGTLQSLPAQWQLLIDQTRFDQIAVMTVDRHGRARIVQRGARALADNWAPGGLLRFGIDRPGAEIENLYIGFLRLDELGLMRKVTAASPESAARSGAAWLALMGLFTGALLSAFAYNLLIYTGHRYPFQRWYLIWVVAALAYGLSWTNMIAFVAPNFVGPMAVRLDLILISILIGTGNFFFLGVLEVGLLPRWLSRSSRALAVLVIVLGIAASMDRVFPAALMDRWLNYVMLVGVISVGVGVVYAIKGRSRVVWFYLVGWAPVLAVFALRLSRNLGLLPQNDAIDMATFGALAFESIALSLAIADRFRHLRQERDHAEQARTSIAIESETLRRAAHTDFLTGLGNRASFQNALRAAIDDGAPGSFMLFLIDVDHLKSINDRLGHDGGDALLIHIADLLRRVAGPDDQVARIGGDEFALIVSDPDGVRAQQIGDALDAMQGEMWRRGGRAWSLSLSIGSTGYAPDTRDAELLYKNADLAMYHAKKLGRKRRFHYDPSLRAGLDRRLSFARDAWVAIERKEFVLHYQPIVSLQTGSATGYEALLRWQHPEHGLLAPAVFGDMLTDIEVGTAVQEHVLDLIIAKLCAYPEIPAISMNFTAAQLDGVHAAQRLLQRLNDSGIAPHRLCIEVTEDIVLGRTVNGMVKALRLLHEAGVGIALDDFGTGYASLIHLKQLPIDTLKIDRSFVLSLFDEDGQSEEIVRAIIGLGHGLRKSVVAEGVETPAQRARLIALGCNLGQGYLFARPAPLLPFEHSGHPVAGVA</sequence>
<evidence type="ECO:0000259" key="4">
    <source>
        <dbReference type="PROSITE" id="PS50887"/>
    </source>
</evidence>
<dbReference type="InterPro" id="IPR050706">
    <property type="entry name" value="Cyclic-di-GMP_PDE-like"/>
</dbReference>
<dbReference type="EMBL" id="JACIJC010000001">
    <property type="protein sequence ID" value="MBB5684695.1"/>
    <property type="molecule type" value="Genomic_DNA"/>
</dbReference>
<dbReference type="Pfam" id="PF00563">
    <property type="entry name" value="EAL"/>
    <property type="match status" value="1"/>
</dbReference>
<keyword evidence="1" id="KW-1133">Transmembrane helix</keyword>
<dbReference type="InterPro" id="IPR043128">
    <property type="entry name" value="Rev_trsase/Diguanyl_cyclase"/>
</dbReference>
<dbReference type="Pfam" id="PF00990">
    <property type="entry name" value="GGDEF"/>
    <property type="match status" value="1"/>
</dbReference>
<dbReference type="InterPro" id="IPR001633">
    <property type="entry name" value="EAL_dom"/>
</dbReference>
<dbReference type="SUPFAM" id="SSF141868">
    <property type="entry name" value="EAL domain-like"/>
    <property type="match status" value="1"/>
</dbReference>
<feature type="transmembrane region" description="Helical" evidence="1">
    <location>
        <begin position="243"/>
        <end position="261"/>
    </location>
</feature>
<dbReference type="InterPro" id="IPR011623">
    <property type="entry name" value="7TMR_DISM_rcpt_extracell_dom1"/>
</dbReference>
<feature type="transmembrane region" description="Helical" evidence="1">
    <location>
        <begin position="173"/>
        <end position="195"/>
    </location>
</feature>
<keyword evidence="1" id="KW-0812">Transmembrane</keyword>
<accession>A0A7W9EE71</accession>
<dbReference type="SMART" id="SM00052">
    <property type="entry name" value="EAL"/>
    <property type="match status" value="1"/>
</dbReference>
<evidence type="ECO:0000256" key="1">
    <source>
        <dbReference type="SAM" id="Phobius"/>
    </source>
</evidence>
<dbReference type="NCBIfam" id="TIGR00254">
    <property type="entry name" value="GGDEF"/>
    <property type="match status" value="1"/>
</dbReference>
<dbReference type="SMART" id="SM00267">
    <property type="entry name" value="GGDEF"/>
    <property type="match status" value="1"/>
</dbReference>
<feature type="transmembrane region" description="Helical" evidence="1">
    <location>
        <begin position="329"/>
        <end position="347"/>
    </location>
</feature>
<dbReference type="PROSITE" id="PS50887">
    <property type="entry name" value="GGDEF"/>
    <property type="match status" value="1"/>
</dbReference>
<keyword evidence="6" id="KW-1185">Reference proteome</keyword>
<keyword evidence="2" id="KW-0732">Signal</keyword>
<feature type="chain" id="PRO_5030803272" evidence="2">
    <location>
        <begin position="26"/>
        <end position="835"/>
    </location>
</feature>
<evidence type="ECO:0000259" key="3">
    <source>
        <dbReference type="PROSITE" id="PS50883"/>
    </source>
</evidence>
<dbReference type="CDD" id="cd01948">
    <property type="entry name" value="EAL"/>
    <property type="match status" value="1"/>
</dbReference>
<dbReference type="InterPro" id="IPR035919">
    <property type="entry name" value="EAL_sf"/>
</dbReference>
<dbReference type="Gene3D" id="3.30.70.270">
    <property type="match status" value="1"/>
</dbReference>
<feature type="transmembrane region" description="Helical" evidence="1">
    <location>
        <begin position="207"/>
        <end position="231"/>
    </location>
</feature>
<dbReference type="CDD" id="cd01949">
    <property type="entry name" value="GGDEF"/>
    <property type="match status" value="1"/>
</dbReference>
<dbReference type="Pfam" id="PF07695">
    <property type="entry name" value="7TMR-DISM_7TM"/>
    <property type="match status" value="1"/>
</dbReference>
<name>A0A7W9EE71_9SPHN</name>
<dbReference type="AlphaFoldDB" id="A0A7W9EE71"/>
<dbReference type="Gene3D" id="3.20.20.450">
    <property type="entry name" value="EAL domain"/>
    <property type="match status" value="1"/>
</dbReference>
<feature type="domain" description="EAL" evidence="3">
    <location>
        <begin position="580"/>
        <end position="832"/>
    </location>
</feature>
<comment type="caution">
    <text evidence="5">The sequence shown here is derived from an EMBL/GenBank/DDBJ whole genome shotgun (WGS) entry which is preliminary data.</text>
</comment>
<protein>
    <submittedName>
        <fullName evidence="5">Diguanylate cyclase (GGDEF)-like protein</fullName>
    </submittedName>
</protein>
<keyword evidence="1" id="KW-0472">Membrane</keyword>
<dbReference type="PANTHER" id="PTHR33121:SF70">
    <property type="entry name" value="SIGNALING PROTEIN YKOW"/>
    <property type="match status" value="1"/>
</dbReference>
<proteinExistence type="predicted"/>